<protein>
    <submittedName>
        <fullName evidence="1">Uncharacterized protein</fullName>
    </submittedName>
</protein>
<dbReference type="Proteomes" id="UP000299102">
    <property type="component" value="Unassembled WGS sequence"/>
</dbReference>
<comment type="caution">
    <text evidence="1">The sequence shown here is derived from an EMBL/GenBank/DDBJ whole genome shotgun (WGS) entry which is preliminary data.</text>
</comment>
<gene>
    <name evidence="1" type="ORF">EVAR_79110_1</name>
</gene>
<proteinExistence type="predicted"/>
<dbReference type="EMBL" id="BGZK01000705">
    <property type="protein sequence ID" value="GBP56974.1"/>
    <property type="molecule type" value="Genomic_DNA"/>
</dbReference>
<keyword evidence="2" id="KW-1185">Reference proteome</keyword>
<accession>A0A4C1X3P6</accession>
<dbReference type="AlphaFoldDB" id="A0A4C1X3P6"/>
<sequence length="124" mass="13909">MSTVVDVVITLTSTALGSPRVRTAPAWTAQNESPHTDIKSLWENALAMGQYMINVFDVTTSNNSIFRAACTKKLTSLSRYARCPVPQARLEWSAQFVSCCIYLPYSISIAQKIHVNCFRQMFIK</sequence>
<evidence type="ECO:0000313" key="2">
    <source>
        <dbReference type="Proteomes" id="UP000299102"/>
    </source>
</evidence>
<evidence type="ECO:0000313" key="1">
    <source>
        <dbReference type="EMBL" id="GBP56974.1"/>
    </source>
</evidence>
<organism evidence="1 2">
    <name type="scientific">Eumeta variegata</name>
    <name type="common">Bagworm moth</name>
    <name type="synonym">Eumeta japonica</name>
    <dbReference type="NCBI Taxonomy" id="151549"/>
    <lineage>
        <taxon>Eukaryota</taxon>
        <taxon>Metazoa</taxon>
        <taxon>Ecdysozoa</taxon>
        <taxon>Arthropoda</taxon>
        <taxon>Hexapoda</taxon>
        <taxon>Insecta</taxon>
        <taxon>Pterygota</taxon>
        <taxon>Neoptera</taxon>
        <taxon>Endopterygota</taxon>
        <taxon>Lepidoptera</taxon>
        <taxon>Glossata</taxon>
        <taxon>Ditrysia</taxon>
        <taxon>Tineoidea</taxon>
        <taxon>Psychidae</taxon>
        <taxon>Oiketicinae</taxon>
        <taxon>Eumeta</taxon>
    </lineage>
</organism>
<reference evidence="1 2" key="1">
    <citation type="journal article" date="2019" name="Commun. Biol.">
        <title>The bagworm genome reveals a unique fibroin gene that provides high tensile strength.</title>
        <authorList>
            <person name="Kono N."/>
            <person name="Nakamura H."/>
            <person name="Ohtoshi R."/>
            <person name="Tomita M."/>
            <person name="Numata K."/>
            <person name="Arakawa K."/>
        </authorList>
    </citation>
    <scope>NUCLEOTIDE SEQUENCE [LARGE SCALE GENOMIC DNA]</scope>
</reference>
<name>A0A4C1X3P6_EUMVA</name>